<organism evidence="1 2">
    <name type="scientific">Colletotrichum navitas</name>
    <dbReference type="NCBI Taxonomy" id="681940"/>
    <lineage>
        <taxon>Eukaryota</taxon>
        <taxon>Fungi</taxon>
        <taxon>Dikarya</taxon>
        <taxon>Ascomycota</taxon>
        <taxon>Pezizomycotina</taxon>
        <taxon>Sordariomycetes</taxon>
        <taxon>Hypocreomycetidae</taxon>
        <taxon>Glomerellales</taxon>
        <taxon>Glomerellaceae</taxon>
        <taxon>Colletotrichum</taxon>
        <taxon>Colletotrichum graminicola species complex</taxon>
    </lineage>
</organism>
<accession>A0AAD8Q790</accession>
<name>A0AAD8Q790_9PEZI</name>
<keyword evidence="2" id="KW-1185">Reference proteome</keyword>
<dbReference type="Proteomes" id="UP001230504">
    <property type="component" value="Unassembled WGS sequence"/>
</dbReference>
<dbReference type="EMBL" id="JAHLJV010000009">
    <property type="protein sequence ID" value="KAK1597150.1"/>
    <property type="molecule type" value="Genomic_DNA"/>
</dbReference>
<dbReference type="RefSeq" id="XP_060417964.1">
    <property type="nucleotide sequence ID" value="XM_060559837.1"/>
</dbReference>
<evidence type="ECO:0000313" key="2">
    <source>
        <dbReference type="Proteomes" id="UP001230504"/>
    </source>
</evidence>
<reference evidence="1" key="1">
    <citation type="submission" date="2021-06" db="EMBL/GenBank/DDBJ databases">
        <title>Comparative genomics, transcriptomics and evolutionary studies reveal genomic signatures of adaptation to plant cell wall in hemibiotrophic fungi.</title>
        <authorList>
            <consortium name="DOE Joint Genome Institute"/>
            <person name="Baroncelli R."/>
            <person name="Diaz J.F."/>
            <person name="Benocci T."/>
            <person name="Peng M."/>
            <person name="Battaglia E."/>
            <person name="Haridas S."/>
            <person name="Andreopoulos W."/>
            <person name="Labutti K."/>
            <person name="Pangilinan J."/>
            <person name="Floch G.L."/>
            <person name="Makela M.R."/>
            <person name="Henrissat B."/>
            <person name="Grigoriev I.V."/>
            <person name="Crouch J.A."/>
            <person name="De Vries R.P."/>
            <person name="Sukno S.A."/>
            <person name="Thon M.R."/>
        </authorList>
    </citation>
    <scope>NUCLEOTIDE SEQUENCE</scope>
    <source>
        <strain evidence="1">CBS 125086</strain>
    </source>
</reference>
<comment type="caution">
    <text evidence="1">The sequence shown here is derived from an EMBL/GenBank/DDBJ whole genome shotgun (WGS) entry which is preliminary data.</text>
</comment>
<dbReference type="AlphaFoldDB" id="A0AAD8Q790"/>
<gene>
    <name evidence="1" type="ORF">LY79DRAFT_576887</name>
</gene>
<sequence length="125" mass="13819">MPARVLVKILVGGAGVVAGYSRHEHAVVHNGIFREHRWQGGSQLRPGTTRDHVYARLQGLDFITAETAAALEVVNKAYKDYSWSGSVACSYQSGLEIVPLTELRATLERETCCESELLKMDDWAT</sequence>
<proteinExistence type="predicted"/>
<evidence type="ECO:0000313" key="1">
    <source>
        <dbReference type="EMBL" id="KAK1597150.1"/>
    </source>
</evidence>
<protein>
    <submittedName>
        <fullName evidence="1">Uncharacterized protein</fullName>
    </submittedName>
</protein>
<dbReference type="GeneID" id="85444077"/>